<reference evidence="1 2" key="1">
    <citation type="journal article" date="2020" name="Microorganisms">
        <title>Osmotic Adaptation and Compatible Solute Biosynthesis of Phototrophic Bacteria as Revealed from Genome Analyses.</title>
        <authorList>
            <person name="Imhoff J.F."/>
            <person name="Rahn T."/>
            <person name="Kunzel S."/>
            <person name="Keller A."/>
            <person name="Neulinger S.C."/>
        </authorList>
    </citation>
    <scope>NUCLEOTIDE SEQUENCE [LARGE SCALE GENOMIC DNA]</scope>
    <source>
        <strain evidence="1 2">DSM 15382</strain>
    </source>
</reference>
<dbReference type="RefSeq" id="WP_133223068.1">
    <property type="nucleotide sequence ID" value="NZ_NRSG01000578.1"/>
</dbReference>
<protein>
    <submittedName>
        <fullName evidence="1">Uncharacterized protein</fullName>
    </submittedName>
</protein>
<gene>
    <name evidence="1" type="ORF">CKO45_30305</name>
</gene>
<dbReference type="Proteomes" id="UP000697995">
    <property type="component" value="Unassembled WGS sequence"/>
</dbReference>
<dbReference type="EMBL" id="NRSG01000578">
    <property type="protein sequence ID" value="MBK1662474.1"/>
    <property type="molecule type" value="Genomic_DNA"/>
</dbReference>
<evidence type="ECO:0000313" key="2">
    <source>
        <dbReference type="Proteomes" id="UP000697995"/>
    </source>
</evidence>
<name>A0ABS1D6Q1_9PROT</name>
<accession>A0ABS1D6Q1</accession>
<comment type="caution">
    <text evidence="1">The sequence shown here is derived from an EMBL/GenBank/DDBJ whole genome shotgun (WGS) entry which is preliminary data.</text>
</comment>
<evidence type="ECO:0000313" key="1">
    <source>
        <dbReference type="EMBL" id="MBK1662474.1"/>
    </source>
</evidence>
<organism evidence="1 2">
    <name type="scientific">Paracraurococcus ruber</name>
    <dbReference type="NCBI Taxonomy" id="77675"/>
    <lineage>
        <taxon>Bacteria</taxon>
        <taxon>Pseudomonadati</taxon>
        <taxon>Pseudomonadota</taxon>
        <taxon>Alphaproteobacteria</taxon>
        <taxon>Acetobacterales</taxon>
        <taxon>Roseomonadaceae</taxon>
        <taxon>Paracraurococcus</taxon>
    </lineage>
</organism>
<keyword evidence="2" id="KW-1185">Reference proteome</keyword>
<sequence length="62" mass="6830">MDFPPDEVRFAAMLAESGMRVPPEQLPSPLEGYCHMLRLIAALGAPATFEAEPALTFTPDRR</sequence>
<proteinExistence type="predicted"/>